<feature type="region of interest" description="Disordered" evidence="6">
    <location>
        <begin position="209"/>
        <end position="322"/>
    </location>
</feature>
<dbReference type="Gene3D" id="3.30.710.10">
    <property type="entry name" value="Potassium Channel Kv1.1, Chain A"/>
    <property type="match status" value="4"/>
</dbReference>
<feature type="compositionally biased region" description="Acidic residues" evidence="6">
    <location>
        <begin position="677"/>
        <end position="687"/>
    </location>
</feature>
<keyword evidence="4" id="KW-0539">Nucleus</keyword>
<dbReference type="OrthoDB" id="45365at2759"/>
<dbReference type="InterPro" id="IPR000210">
    <property type="entry name" value="BTB/POZ_dom"/>
</dbReference>
<feature type="compositionally biased region" description="Low complexity" evidence="6">
    <location>
        <begin position="721"/>
        <end position="733"/>
    </location>
</feature>
<dbReference type="GO" id="GO:0045467">
    <property type="term" value="P:R7 cell development"/>
    <property type="evidence" value="ECO:0007669"/>
    <property type="project" value="UniProtKB-ARBA"/>
</dbReference>
<dbReference type="InterPro" id="IPR051095">
    <property type="entry name" value="Dros_DevTransReg"/>
</dbReference>
<dbReference type="GO" id="GO:0035167">
    <property type="term" value="P:larval lymph gland hemopoiesis"/>
    <property type="evidence" value="ECO:0007669"/>
    <property type="project" value="UniProtKB-ARBA"/>
</dbReference>
<feature type="compositionally biased region" description="Low complexity" evidence="6">
    <location>
        <begin position="1671"/>
        <end position="1684"/>
    </location>
</feature>
<keyword evidence="1" id="KW-0217">Developmental protein</keyword>
<feature type="region of interest" description="Disordered" evidence="6">
    <location>
        <begin position="1503"/>
        <end position="1540"/>
    </location>
</feature>
<feature type="region of interest" description="Disordered" evidence="6">
    <location>
        <begin position="1736"/>
        <end position="1767"/>
    </location>
</feature>
<dbReference type="STRING" id="48709.A0A1D2MQ50"/>
<evidence type="ECO:0000259" key="7">
    <source>
        <dbReference type="PROSITE" id="PS50097"/>
    </source>
</evidence>
<feature type="domain" description="BTB" evidence="7">
    <location>
        <begin position="1409"/>
        <end position="1479"/>
    </location>
</feature>
<dbReference type="PROSITE" id="PS50097">
    <property type="entry name" value="BTB"/>
    <property type="match status" value="4"/>
</dbReference>
<dbReference type="GO" id="GO:0016199">
    <property type="term" value="P:axon midline choice point recognition"/>
    <property type="evidence" value="ECO:0007669"/>
    <property type="project" value="UniProtKB-ARBA"/>
</dbReference>
<keyword evidence="9" id="KW-1185">Reference proteome</keyword>
<dbReference type="CDD" id="cd18315">
    <property type="entry name" value="BTB_POZ_BAB-like"/>
    <property type="match status" value="4"/>
</dbReference>
<keyword evidence="3" id="KW-0524">Neurogenesis</keyword>
<feature type="compositionally biased region" description="Basic residues" evidence="6">
    <location>
        <begin position="1065"/>
        <end position="1079"/>
    </location>
</feature>
<evidence type="ECO:0000313" key="9">
    <source>
        <dbReference type="Proteomes" id="UP000094527"/>
    </source>
</evidence>
<feature type="compositionally biased region" description="Gly residues" evidence="6">
    <location>
        <begin position="232"/>
        <end position="243"/>
    </location>
</feature>
<reference evidence="8 9" key="1">
    <citation type="journal article" date="2016" name="Genome Biol. Evol.">
        <title>Gene Family Evolution Reflects Adaptation to Soil Environmental Stressors in the Genome of the Collembolan Orchesella cincta.</title>
        <authorList>
            <person name="Faddeeva-Vakhrusheva A."/>
            <person name="Derks M.F."/>
            <person name="Anvar S.Y."/>
            <person name="Agamennone V."/>
            <person name="Suring W."/>
            <person name="Smit S."/>
            <person name="van Straalen N.M."/>
            <person name="Roelofs D."/>
        </authorList>
    </citation>
    <scope>NUCLEOTIDE SEQUENCE [LARGE SCALE GENOMIC DNA]</scope>
    <source>
        <tissue evidence="8">Mixed pool</tissue>
    </source>
</reference>
<dbReference type="InterPro" id="IPR011333">
    <property type="entry name" value="SKP1/BTB/POZ_sf"/>
</dbReference>
<evidence type="ECO:0000256" key="2">
    <source>
        <dbReference type="ARBA" id="ARBA00022782"/>
    </source>
</evidence>
<evidence type="ECO:0000256" key="5">
    <source>
        <dbReference type="ARBA" id="ARBA00037382"/>
    </source>
</evidence>
<keyword evidence="2" id="KW-0221">Differentiation</keyword>
<feature type="compositionally biased region" description="Low complexity" evidence="6">
    <location>
        <begin position="1747"/>
        <end position="1757"/>
    </location>
</feature>
<accession>A0A1D2MQ50</accession>
<dbReference type="SUPFAM" id="SSF54695">
    <property type="entry name" value="POZ domain"/>
    <property type="match status" value="4"/>
</dbReference>
<feature type="domain" description="BTB" evidence="7">
    <location>
        <begin position="506"/>
        <end position="575"/>
    </location>
</feature>
<feature type="region of interest" description="Disordered" evidence="6">
    <location>
        <begin position="672"/>
        <end position="771"/>
    </location>
</feature>
<dbReference type="EMBL" id="LJIJ01000732">
    <property type="protein sequence ID" value="ODM94944.1"/>
    <property type="molecule type" value="Genomic_DNA"/>
</dbReference>
<feature type="region of interest" description="Disordered" evidence="6">
    <location>
        <begin position="1570"/>
        <end position="1595"/>
    </location>
</feature>
<feature type="compositionally biased region" description="Basic and acidic residues" evidence="6">
    <location>
        <begin position="1194"/>
        <end position="1203"/>
    </location>
</feature>
<feature type="region of interest" description="Disordered" evidence="6">
    <location>
        <begin position="1052"/>
        <end position="1166"/>
    </location>
</feature>
<feature type="region of interest" description="Disordered" evidence="6">
    <location>
        <begin position="139"/>
        <end position="196"/>
    </location>
</feature>
<dbReference type="PANTHER" id="PTHR23110:SF111">
    <property type="entry name" value="LONGITUDINALS LACKING PROTEIN, ISOFORMS F_I_K_T"/>
    <property type="match status" value="1"/>
</dbReference>
<dbReference type="PANTHER" id="PTHR23110">
    <property type="entry name" value="BTB DOMAIN TRANSCRIPTION FACTOR"/>
    <property type="match status" value="1"/>
</dbReference>
<dbReference type="GO" id="GO:0007526">
    <property type="term" value="P:larval somatic muscle development"/>
    <property type="evidence" value="ECO:0007669"/>
    <property type="project" value="UniProtKB-ARBA"/>
</dbReference>
<feature type="domain" description="BTB" evidence="7">
    <location>
        <begin position="954"/>
        <end position="1023"/>
    </location>
</feature>
<dbReference type="GO" id="GO:0006357">
    <property type="term" value="P:regulation of transcription by RNA polymerase II"/>
    <property type="evidence" value="ECO:0007669"/>
    <property type="project" value="TreeGrafter"/>
</dbReference>
<proteinExistence type="predicted"/>
<comment type="function">
    <text evidence="5">Putative transcription factor required for axon growth and guidance in the central and peripheral nervous systems. Repels CNS axons away from the midline by promoting the expression of the midline repellent sli and its receptor robo.</text>
</comment>
<feature type="compositionally biased region" description="Polar residues" evidence="6">
    <location>
        <begin position="159"/>
        <end position="168"/>
    </location>
</feature>
<feature type="compositionally biased region" description="Pro residues" evidence="6">
    <location>
        <begin position="1105"/>
        <end position="1117"/>
    </location>
</feature>
<feature type="compositionally biased region" description="Acidic residues" evidence="6">
    <location>
        <begin position="210"/>
        <end position="221"/>
    </location>
</feature>
<feature type="compositionally biased region" description="Low complexity" evidence="6">
    <location>
        <begin position="1204"/>
        <end position="1218"/>
    </location>
</feature>
<feature type="region of interest" description="Disordered" evidence="6">
    <location>
        <begin position="1627"/>
        <end position="1685"/>
    </location>
</feature>
<evidence type="ECO:0000256" key="3">
    <source>
        <dbReference type="ARBA" id="ARBA00022902"/>
    </source>
</evidence>
<feature type="domain" description="BTB" evidence="7">
    <location>
        <begin position="46"/>
        <end position="115"/>
    </location>
</feature>
<dbReference type="GO" id="GO:0007464">
    <property type="term" value="P:R3/R4 cell fate commitment"/>
    <property type="evidence" value="ECO:0007669"/>
    <property type="project" value="UniProtKB-ARBA"/>
</dbReference>
<dbReference type="SMART" id="SM00614">
    <property type="entry name" value="ZnF_BED"/>
    <property type="match status" value="1"/>
</dbReference>
<gene>
    <name evidence="8" type="ORF">Ocin01_11744</name>
</gene>
<dbReference type="Pfam" id="PF00651">
    <property type="entry name" value="BTB"/>
    <property type="match status" value="4"/>
</dbReference>
<evidence type="ECO:0000256" key="1">
    <source>
        <dbReference type="ARBA" id="ARBA00022473"/>
    </source>
</evidence>
<name>A0A1D2MQ50_ORCCI</name>
<comment type="caution">
    <text evidence="8">The sequence shown here is derived from an EMBL/GenBank/DDBJ whole genome shotgun (WGS) entry which is preliminary data.</text>
</comment>
<dbReference type="GO" id="GO:0005634">
    <property type="term" value="C:nucleus"/>
    <property type="evidence" value="ECO:0007669"/>
    <property type="project" value="UniProtKB-ARBA"/>
</dbReference>
<dbReference type="SMART" id="SM00225">
    <property type="entry name" value="BTB"/>
    <property type="match status" value="4"/>
</dbReference>
<evidence type="ECO:0000313" key="8">
    <source>
        <dbReference type="EMBL" id="ODM94944.1"/>
    </source>
</evidence>
<feature type="compositionally biased region" description="Acidic residues" evidence="6">
    <location>
        <begin position="294"/>
        <end position="308"/>
    </location>
</feature>
<feature type="compositionally biased region" description="Low complexity" evidence="6">
    <location>
        <begin position="1578"/>
        <end position="1595"/>
    </location>
</feature>
<organism evidence="8 9">
    <name type="scientific">Orchesella cincta</name>
    <name type="common">Springtail</name>
    <name type="synonym">Podura cincta</name>
    <dbReference type="NCBI Taxonomy" id="48709"/>
    <lineage>
        <taxon>Eukaryota</taxon>
        <taxon>Metazoa</taxon>
        <taxon>Ecdysozoa</taxon>
        <taxon>Arthropoda</taxon>
        <taxon>Hexapoda</taxon>
        <taxon>Collembola</taxon>
        <taxon>Entomobryomorpha</taxon>
        <taxon>Entomobryoidea</taxon>
        <taxon>Orchesellidae</taxon>
        <taxon>Orchesellinae</taxon>
        <taxon>Orchesella</taxon>
    </lineage>
</organism>
<dbReference type="Proteomes" id="UP000094527">
    <property type="component" value="Unassembled WGS sequence"/>
</dbReference>
<evidence type="ECO:0000256" key="4">
    <source>
        <dbReference type="ARBA" id="ARBA00023242"/>
    </source>
</evidence>
<dbReference type="GO" id="GO:0048813">
    <property type="term" value="P:dendrite morphogenesis"/>
    <property type="evidence" value="ECO:0007669"/>
    <property type="project" value="UniProtKB-ARBA"/>
</dbReference>
<dbReference type="GO" id="GO:0045476">
    <property type="term" value="P:nurse cell apoptotic process"/>
    <property type="evidence" value="ECO:0007669"/>
    <property type="project" value="UniProtKB-ARBA"/>
</dbReference>
<protein>
    <submittedName>
        <fullName evidence="8">Longitudinals lacking protein-like</fullName>
    </submittedName>
</protein>
<evidence type="ECO:0000256" key="6">
    <source>
        <dbReference type="SAM" id="MobiDB-lite"/>
    </source>
</evidence>
<sequence>MVSLLKISTSSNQNSYNFSWGDQQNSHILDGLKTLAVGEVSNVFLTDVTLACEGEYIEAHRLVLSLCSNFFRDLFNQNERISEKSNGIVILGHVSAKDMRYILQFMYQGAIELPQEDVNGFLEAGRMLKVEGLVEGATAVGGGRNDKQMTNKAKPCPQSKKSVVSTPTPKKRRRASGSSVSGDDADKSIGQLSSVNVKSEPCQLRVVTSFDDDDDAVDPLDDGGMLMDDFGDAGGDSDFGGGEMSLLDEGVTPSIPVPSTSRVGIIKTVTPKRESGGRGRKSTKPNSNDSSSSSDDDGGSSDSSDENYIDSPPPSKVRKPRRALNWKYSQSFPTLEEAISYVKSTRKWSMRYKRKLFEGTKYAYDCNISRHCPSKLYVLQLTEENKTEIYITGEGHDHEEKVKTYGLSVEVKEKINQLWESGVKRPRRILWTLKKEGIEPKSTQIVSYIHYKFRSNQNESEVDLAYISVSGAGELERRKTWGDQQSHILDGLKTLAVGEVSNVFLTDVTLACDGEYIEAHRLVLSLCSTFFKDLFNQNERITDKANGVVILGHVSAKDMRYILQFMYQGSVKVPEVDVNGFLEAGNMLKVEVLCSSRLALDFSESTSLSREASSKPCTASKKLNVSVAKSPPQLSKRRHSSSLINVSEEETASFSTKRANFFQDDVKQELGQREALNDLEDDDDDDVGGLMDHFGDDGGDSDFGSNGNSGTFGGGDIVAVTGPSTSSTTTPKPESNNKKKTVKLKTEDSNSSSSDDDGSSSDSSVEDYFDSPPKRKLTVYRRFDWDLSTTFTNMEEAKAHVKSAKKWRIRNVKTVLEGTKYCYDCLVSRDCPTKMYLLDETTRVQLYETGLDHNHGDVKKTGLPVEVKEKINQIWASGVKRPKRVWWELKKQEFEPKLSQVVSYIKYNFKTCNFLREQMDSQNAFTFKWGSQQSHILEGLRSLAVGEISNVFLTDVTLACEGEYIEAHRLVLSLCSSFFKDLFSQNEKISDKANGIVILGHVSAKDLRYILQFMYQGAIELPQEDVNGFLEASNMLKVEGLVGSSRVGVGLSETLSRTGGPTCPRSKKPSHSMRHRHSPSSKYTVGADSSDDEVTVADKRKPVFVLPPPSNSNPPPNIKRESNEFPPPVLTSFDNPDNGDSDNDAGGGMMLDDYGDDGDSDFGGVGRGDVSVPALVGIPEPSIITAESIRPGKLKRESNKQDDSSSSGDDSSGGSSSSTENYFDSPPPERLPKRKRKSHNWVLSSMTFPTVEDGRAYLRAEKKWMYRCGRQQSEGRKFSYDCSFSRECPAKIRLFENKETPHVEVYVTDQDHNHENIKKQGLTLETKEKINQLWASGIKKPKKILAELVKGGIEPKLTQPLTMIYLTPSSTLQNCYSINWNSQQSHIVDGIKQLATCGGGRDPNDLFLTDVTLASCDGEYVPAHRLILSLCSSFFKELFQRSRAFDKSSNTVLILGHVSGRNLRQLMEFIYSGSVEIRQEDVESFLQAGCMLKIEGLIDSNGAGAEGQANSTPGGLSPPPGEVTLHIPEPSPPISSSSPMLTVIESNNANGIGNGNVANHPSKNVQLQPHAHLDSQDHSQSSSSTGTGGEVESTQYCQVELKIEETCEDEGREMESNYFAGRADPLQLFPFASSPPVGGGGGTPEQSTSTGKRAKRKRRASGESDSRTNPSTSTSASADGSATAPKKRHPIWNLYHYDPEVNACICNISGCKSTLSGKKTTNLMRHLNYYHPDEFKQLFGEQPPPSSSSSSSSTTSSEYANSRNRPL</sequence>
<feature type="region of interest" description="Disordered" evidence="6">
    <location>
        <begin position="623"/>
        <end position="649"/>
    </location>
</feature>
<feature type="region of interest" description="Disordered" evidence="6">
    <location>
        <begin position="1186"/>
        <end position="1238"/>
    </location>
</feature>
<feature type="compositionally biased region" description="Acidic residues" evidence="6">
    <location>
        <begin position="754"/>
        <end position="769"/>
    </location>
</feature>
<dbReference type="GO" id="GO:0008406">
    <property type="term" value="P:gonad development"/>
    <property type="evidence" value="ECO:0007669"/>
    <property type="project" value="UniProtKB-ARBA"/>
</dbReference>
<feature type="compositionally biased region" description="Polar residues" evidence="6">
    <location>
        <begin position="1758"/>
        <end position="1767"/>
    </location>
</feature>